<organism evidence="5 6">
    <name type="scientific">Spirosoma pollinicola</name>
    <dbReference type="NCBI Taxonomy" id="2057025"/>
    <lineage>
        <taxon>Bacteria</taxon>
        <taxon>Pseudomonadati</taxon>
        <taxon>Bacteroidota</taxon>
        <taxon>Cytophagia</taxon>
        <taxon>Cytophagales</taxon>
        <taxon>Cytophagaceae</taxon>
        <taxon>Spirosoma</taxon>
    </lineage>
</organism>
<comment type="similarity">
    <text evidence="1">Belongs to the P-Pant transferase superfamily. Gsp/Sfp/HetI/AcpT family.</text>
</comment>
<evidence type="ECO:0000259" key="3">
    <source>
        <dbReference type="Pfam" id="PF01648"/>
    </source>
</evidence>
<sequence length="249" mass="27849">MSVHHVACSDFKDISWLSLPDCSYKDDIAVFRFDLVEGAFVSPYLTSLLQPDEINRAERYHRSEDRKRFIHSRGILRILAGNYTAQAPDQIRFIKGPNKKPALAGDTGWHINVSHSGGWALFAIGQVSVGVDVEKINPGFSFQEILPASFSPEEQAYINGETDAYQRFYQLWTRKEAFVKATGKGMDEDFFRIPSLTGLHAAESRLLGGSGNWNVGSFEVASGYSAAVAYQELPEIPKFYALNSVLFNR</sequence>
<keyword evidence="2" id="KW-0808">Transferase</keyword>
<dbReference type="InterPro" id="IPR050559">
    <property type="entry name" value="P-Pant_transferase_sf"/>
</dbReference>
<name>A0A2K8Z1Z5_9BACT</name>
<dbReference type="PANTHER" id="PTHR12215">
    <property type="entry name" value="PHOSPHOPANTETHEINE TRANSFERASE"/>
    <property type="match status" value="1"/>
</dbReference>
<dbReference type="GO" id="GO:0008897">
    <property type="term" value="F:holo-[acyl-carrier-protein] synthase activity"/>
    <property type="evidence" value="ECO:0007669"/>
    <property type="project" value="InterPro"/>
</dbReference>
<dbReference type="AlphaFoldDB" id="A0A2K8Z1Z5"/>
<dbReference type="RefSeq" id="WP_100989973.1">
    <property type="nucleotide sequence ID" value="NZ_CP025096.1"/>
</dbReference>
<dbReference type="KEGG" id="spir:CWM47_20010"/>
<reference evidence="5 6" key="1">
    <citation type="submission" date="2017-11" db="EMBL/GenBank/DDBJ databases">
        <title>Taxonomic description and genome sequences of Spirosoma HA7 sp. nov., isolated from pollen microhabitat of Corylus avellana.</title>
        <authorList>
            <person name="Ambika Manirajan B."/>
            <person name="Suarez C."/>
            <person name="Ratering S."/>
            <person name="Geissler-Plaum R."/>
            <person name="Cardinale M."/>
            <person name="Sylvia S."/>
        </authorList>
    </citation>
    <scope>NUCLEOTIDE SEQUENCE [LARGE SCALE GENOMIC DNA]</scope>
    <source>
        <strain evidence="5 6">HA7</strain>
    </source>
</reference>
<evidence type="ECO:0000313" key="5">
    <source>
        <dbReference type="EMBL" id="AUD03906.1"/>
    </source>
</evidence>
<dbReference type="SUPFAM" id="SSF56214">
    <property type="entry name" value="4'-phosphopantetheinyl transferase"/>
    <property type="match status" value="2"/>
</dbReference>
<dbReference type="GO" id="GO:0019878">
    <property type="term" value="P:lysine biosynthetic process via aminoadipic acid"/>
    <property type="evidence" value="ECO:0007669"/>
    <property type="project" value="TreeGrafter"/>
</dbReference>
<proteinExistence type="inferred from homology"/>
<dbReference type="Pfam" id="PF01648">
    <property type="entry name" value="ACPS"/>
    <property type="match status" value="1"/>
</dbReference>
<evidence type="ECO:0000256" key="1">
    <source>
        <dbReference type="ARBA" id="ARBA00010990"/>
    </source>
</evidence>
<dbReference type="Proteomes" id="UP000232883">
    <property type="component" value="Chromosome"/>
</dbReference>
<evidence type="ECO:0000313" key="6">
    <source>
        <dbReference type="Proteomes" id="UP000232883"/>
    </source>
</evidence>
<feature type="domain" description="4'-phosphopantetheinyl transferase" evidence="3">
    <location>
        <begin position="128"/>
        <end position="195"/>
    </location>
</feature>
<protein>
    <submittedName>
        <fullName evidence="5">Uncharacterized protein</fullName>
    </submittedName>
</protein>
<dbReference type="InterPro" id="IPR055066">
    <property type="entry name" value="AASDHPPT_N"/>
</dbReference>
<accession>A0A2K8Z1Z5</accession>
<evidence type="ECO:0000259" key="4">
    <source>
        <dbReference type="Pfam" id="PF22624"/>
    </source>
</evidence>
<dbReference type="Pfam" id="PF22624">
    <property type="entry name" value="AASDHPPT_N"/>
    <property type="match status" value="1"/>
</dbReference>
<dbReference type="GO" id="GO:0000287">
    <property type="term" value="F:magnesium ion binding"/>
    <property type="evidence" value="ECO:0007669"/>
    <property type="project" value="InterPro"/>
</dbReference>
<dbReference type="PANTHER" id="PTHR12215:SF10">
    <property type="entry name" value="L-AMINOADIPATE-SEMIALDEHYDE DEHYDROGENASE-PHOSPHOPANTETHEINYL TRANSFERASE"/>
    <property type="match status" value="1"/>
</dbReference>
<dbReference type="Gene3D" id="3.90.470.20">
    <property type="entry name" value="4'-phosphopantetheinyl transferase domain"/>
    <property type="match status" value="2"/>
</dbReference>
<dbReference type="OrthoDB" id="9808281at2"/>
<dbReference type="InterPro" id="IPR037143">
    <property type="entry name" value="4-PPantetheinyl_Trfase_dom_sf"/>
</dbReference>
<evidence type="ECO:0000256" key="2">
    <source>
        <dbReference type="ARBA" id="ARBA00022679"/>
    </source>
</evidence>
<dbReference type="InterPro" id="IPR008278">
    <property type="entry name" value="4-PPantetheinyl_Trfase_dom"/>
</dbReference>
<gene>
    <name evidence="5" type="ORF">CWM47_20010</name>
</gene>
<dbReference type="EMBL" id="CP025096">
    <property type="protein sequence ID" value="AUD03906.1"/>
    <property type="molecule type" value="Genomic_DNA"/>
</dbReference>
<dbReference type="GO" id="GO:0005829">
    <property type="term" value="C:cytosol"/>
    <property type="evidence" value="ECO:0007669"/>
    <property type="project" value="TreeGrafter"/>
</dbReference>
<feature type="domain" description="4'-phosphopantetheinyl transferase N-terminal" evidence="4">
    <location>
        <begin position="45"/>
        <end position="123"/>
    </location>
</feature>
<keyword evidence="6" id="KW-1185">Reference proteome</keyword>